<organism evidence="1 2">
    <name type="scientific">Tanacetum coccineum</name>
    <dbReference type="NCBI Taxonomy" id="301880"/>
    <lineage>
        <taxon>Eukaryota</taxon>
        <taxon>Viridiplantae</taxon>
        <taxon>Streptophyta</taxon>
        <taxon>Embryophyta</taxon>
        <taxon>Tracheophyta</taxon>
        <taxon>Spermatophyta</taxon>
        <taxon>Magnoliopsida</taxon>
        <taxon>eudicotyledons</taxon>
        <taxon>Gunneridae</taxon>
        <taxon>Pentapetalae</taxon>
        <taxon>asterids</taxon>
        <taxon>campanulids</taxon>
        <taxon>Asterales</taxon>
        <taxon>Asteraceae</taxon>
        <taxon>Asteroideae</taxon>
        <taxon>Anthemideae</taxon>
        <taxon>Anthemidinae</taxon>
        <taxon>Tanacetum</taxon>
    </lineage>
</organism>
<comment type="caution">
    <text evidence="1">The sequence shown here is derived from an EMBL/GenBank/DDBJ whole genome shotgun (WGS) entry which is preliminary data.</text>
</comment>
<accession>A0ABQ4YFA9</accession>
<evidence type="ECO:0000313" key="1">
    <source>
        <dbReference type="EMBL" id="GJS75646.1"/>
    </source>
</evidence>
<proteinExistence type="predicted"/>
<protein>
    <submittedName>
        <fullName evidence="1">Uncharacterized protein</fullName>
    </submittedName>
</protein>
<reference evidence="1" key="1">
    <citation type="journal article" date="2022" name="Int. J. Mol. Sci.">
        <title>Draft Genome of Tanacetum Coccineum: Genomic Comparison of Closely Related Tanacetum-Family Plants.</title>
        <authorList>
            <person name="Yamashiro T."/>
            <person name="Shiraishi A."/>
            <person name="Nakayama K."/>
            <person name="Satake H."/>
        </authorList>
    </citation>
    <scope>NUCLEOTIDE SEQUENCE</scope>
</reference>
<evidence type="ECO:0000313" key="2">
    <source>
        <dbReference type="Proteomes" id="UP001151760"/>
    </source>
</evidence>
<dbReference type="Proteomes" id="UP001151760">
    <property type="component" value="Unassembled WGS sequence"/>
</dbReference>
<dbReference type="EMBL" id="BQNB010010318">
    <property type="protein sequence ID" value="GJS75646.1"/>
    <property type="molecule type" value="Genomic_DNA"/>
</dbReference>
<reference evidence="1" key="2">
    <citation type="submission" date="2022-01" db="EMBL/GenBank/DDBJ databases">
        <authorList>
            <person name="Yamashiro T."/>
            <person name="Shiraishi A."/>
            <person name="Satake H."/>
            <person name="Nakayama K."/>
        </authorList>
    </citation>
    <scope>NUCLEOTIDE SEQUENCE</scope>
</reference>
<gene>
    <name evidence="1" type="ORF">Tco_0725527</name>
</gene>
<keyword evidence="2" id="KW-1185">Reference proteome</keyword>
<sequence>MPNRINTDNKSCPAYFSATDSFSKSSDHYVLLCVTKKPMRWAKVEKEMRFIKGIVNIRLEDGSARHGRVQEFDGKRAVVQGCIKPYQEQSSEEDISGEAITPVDGKETILPTIVDSNEYR</sequence>
<name>A0ABQ4YFA9_9ASTR</name>